<keyword evidence="4 11" id="KW-0658">Purine biosynthesis</keyword>
<dbReference type="PRINTS" id="PR00085">
    <property type="entry name" value="THFDHDRGNASE"/>
</dbReference>
<comment type="similarity">
    <text evidence="11">Belongs to the tetrahydrofolate dehydrogenase/cyclohydrolase family.</text>
</comment>
<evidence type="ECO:0000256" key="10">
    <source>
        <dbReference type="ARBA" id="ARBA00023268"/>
    </source>
</evidence>
<proteinExistence type="inferred from homology"/>
<feature type="domain" description="Tetrahydrofolate dehydrogenase/cyclohydrolase NAD(P)-binding" evidence="13">
    <location>
        <begin position="130"/>
        <end position="269"/>
    </location>
</feature>
<evidence type="ECO:0000256" key="2">
    <source>
        <dbReference type="ARBA" id="ARBA00011738"/>
    </source>
</evidence>
<comment type="pathway">
    <text evidence="1 11">One-carbon metabolism; tetrahydrofolate interconversion.</text>
</comment>
<comment type="catalytic activity">
    <reaction evidence="11">
        <text>(6R)-5,10-methenyltetrahydrofolate + H2O = (6R)-10-formyltetrahydrofolate + H(+)</text>
        <dbReference type="Rhea" id="RHEA:23700"/>
        <dbReference type="ChEBI" id="CHEBI:15377"/>
        <dbReference type="ChEBI" id="CHEBI:15378"/>
        <dbReference type="ChEBI" id="CHEBI:57455"/>
        <dbReference type="ChEBI" id="CHEBI:195366"/>
        <dbReference type="EC" id="3.5.4.9"/>
    </reaction>
</comment>
<evidence type="ECO:0000259" key="12">
    <source>
        <dbReference type="Pfam" id="PF00763"/>
    </source>
</evidence>
<feature type="binding site" evidence="11">
    <location>
        <begin position="156"/>
        <end position="158"/>
    </location>
    <ligand>
        <name>NADP(+)</name>
        <dbReference type="ChEBI" id="CHEBI:58349"/>
    </ligand>
</feature>
<dbReference type="Pfam" id="PF00763">
    <property type="entry name" value="THF_DHG_CYH"/>
    <property type="match status" value="1"/>
</dbReference>
<dbReference type="Gene3D" id="3.40.50.720">
    <property type="entry name" value="NAD(P)-binding Rossmann-like Domain"/>
    <property type="match status" value="1"/>
</dbReference>
<dbReference type="Gene3D" id="3.40.50.10860">
    <property type="entry name" value="Leucine Dehydrogenase, chain A, domain 1"/>
    <property type="match status" value="1"/>
</dbReference>
<dbReference type="GO" id="GO:0005829">
    <property type="term" value="C:cytosol"/>
    <property type="evidence" value="ECO:0007669"/>
    <property type="project" value="TreeGrafter"/>
</dbReference>
<reference evidence="14 15" key="1">
    <citation type="journal article" date="2016" name="Nat. Commun.">
        <title>Thousands of microbial genomes shed light on interconnected biogeochemical processes in an aquifer system.</title>
        <authorList>
            <person name="Anantharaman K."/>
            <person name="Brown C.T."/>
            <person name="Hug L.A."/>
            <person name="Sharon I."/>
            <person name="Castelle C.J."/>
            <person name="Probst A.J."/>
            <person name="Thomas B.C."/>
            <person name="Singh A."/>
            <person name="Wilkins M.J."/>
            <person name="Karaoz U."/>
            <person name="Brodie E.L."/>
            <person name="Williams K.H."/>
            <person name="Hubbard S.S."/>
            <person name="Banfield J.F."/>
        </authorList>
    </citation>
    <scope>NUCLEOTIDE SEQUENCE [LARGE SCALE GENOMIC DNA]</scope>
</reference>
<dbReference type="InterPro" id="IPR036291">
    <property type="entry name" value="NAD(P)-bd_dom_sf"/>
</dbReference>
<comment type="caution">
    <text evidence="14">The sequence shown here is derived from an EMBL/GenBank/DDBJ whole genome shotgun (WGS) entry which is preliminary data.</text>
</comment>
<evidence type="ECO:0000256" key="6">
    <source>
        <dbReference type="ARBA" id="ARBA00022857"/>
    </source>
</evidence>
<organism evidence="14 15">
    <name type="scientific">Candidatus Zambryskibacteria bacterium RIFOXYC1_FULL_39_10</name>
    <dbReference type="NCBI Taxonomy" id="1802779"/>
    <lineage>
        <taxon>Bacteria</taxon>
        <taxon>Candidatus Zambryskiibacteriota</taxon>
    </lineage>
</organism>
<evidence type="ECO:0000256" key="9">
    <source>
        <dbReference type="ARBA" id="ARBA00023167"/>
    </source>
</evidence>
<evidence type="ECO:0000256" key="11">
    <source>
        <dbReference type="HAMAP-Rule" id="MF_01576"/>
    </source>
</evidence>
<comment type="subunit">
    <text evidence="2 11">Homodimer.</text>
</comment>
<dbReference type="Pfam" id="PF02882">
    <property type="entry name" value="THF_DHG_CYH_C"/>
    <property type="match status" value="1"/>
</dbReference>
<evidence type="ECO:0000256" key="5">
    <source>
        <dbReference type="ARBA" id="ARBA00022801"/>
    </source>
</evidence>
<dbReference type="EMBL" id="MHWW01000002">
    <property type="protein sequence ID" value="OHB16394.1"/>
    <property type="molecule type" value="Genomic_DNA"/>
</dbReference>
<dbReference type="InterPro" id="IPR000672">
    <property type="entry name" value="THF_DH/CycHdrlase"/>
</dbReference>
<dbReference type="PANTHER" id="PTHR48099">
    <property type="entry name" value="C-1-TETRAHYDROFOLATE SYNTHASE, CYTOPLASMIC-RELATED"/>
    <property type="match status" value="1"/>
</dbReference>
<dbReference type="GO" id="GO:0035999">
    <property type="term" value="P:tetrahydrofolate interconversion"/>
    <property type="evidence" value="ECO:0007669"/>
    <property type="project" value="UniProtKB-UniRule"/>
</dbReference>
<dbReference type="PANTHER" id="PTHR48099:SF5">
    <property type="entry name" value="C-1-TETRAHYDROFOLATE SYNTHASE, CYTOPLASMIC"/>
    <property type="match status" value="1"/>
</dbReference>
<dbReference type="GO" id="GO:0006164">
    <property type="term" value="P:purine nucleotide biosynthetic process"/>
    <property type="evidence" value="ECO:0007669"/>
    <property type="project" value="UniProtKB-KW"/>
</dbReference>
<dbReference type="SUPFAM" id="SSF51735">
    <property type="entry name" value="NAD(P)-binding Rossmann-fold domains"/>
    <property type="match status" value="1"/>
</dbReference>
<dbReference type="GO" id="GO:0009086">
    <property type="term" value="P:methionine biosynthetic process"/>
    <property type="evidence" value="ECO:0007669"/>
    <property type="project" value="UniProtKB-KW"/>
</dbReference>
<keyword evidence="5 11" id="KW-0378">Hydrolase</keyword>
<keyword evidence="3 11" id="KW-0554">One-carbon metabolism</keyword>
<keyword evidence="10 11" id="KW-0511">Multifunctional enzyme</keyword>
<dbReference type="SUPFAM" id="SSF53223">
    <property type="entry name" value="Aminoacid dehydrogenase-like, N-terminal domain"/>
    <property type="match status" value="1"/>
</dbReference>
<dbReference type="FunFam" id="3.40.50.10860:FF:000005">
    <property type="entry name" value="C-1-tetrahydrofolate synthase, cytoplasmic, putative"/>
    <property type="match status" value="1"/>
</dbReference>
<dbReference type="InterPro" id="IPR046346">
    <property type="entry name" value="Aminoacid_DH-like_N_sf"/>
</dbReference>
<sequence>MILYGAPVREKIKEILVEKIKKLEKKPCLAIVQVGDREDSNVYIKNKIKFGKEMGVEVLLKKFETNIAEKDLIKEVDKLANDDSVDSIIVQLPIPKNINTNAILNKIPMGKDADGLSTTKSVNSDNIITPATARAVILLLDYYKIGLRGKKVAVIGQSILAGKPISFELEKRGAEVFRCDISTKNIPEITRECNILISAVGKPHLINKEFVNFKQVIIDVGINRVEGKLVGDVNFAEVEPVVCAITPVPGGIGPLTVACLFQNLLDLISEK</sequence>
<dbReference type="GO" id="GO:0004488">
    <property type="term" value="F:methylenetetrahydrofolate dehydrogenase (NADP+) activity"/>
    <property type="evidence" value="ECO:0007669"/>
    <property type="project" value="UniProtKB-UniRule"/>
</dbReference>
<evidence type="ECO:0000256" key="7">
    <source>
        <dbReference type="ARBA" id="ARBA00023002"/>
    </source>
</evidence>
<evidence type="ECO:0000256" key="3">
    <source>
        <dbReference type="ARBA" id="ARBA00022563"/>
    </source>
</evidence>
<comment type="function">
    <text evidence="11">Catalyzes the oxidation of 5,10-methylenetetrahydrofolate to 5,10-methenyltetrahydrofolate and then the hydrolysis of 5,10-methenyltetrahydrofolate to 10-formyltetrahydrofolate.</text>
</comment>
<dbReference type="InterPro" id="IPR020631">
    <property type="entry name" value="THF_DH/CycHdrlase_NAD-bd_dom"/>
</dbReference>
<accession>A0A1G2V451</accession>
<keyword evidence="7 11" id="KW-0560">Oxidoreductase</keyword>
<dbReference type="EC" id="1.5.1.5" evidence="11"/>
<evidence type="ECO:0000256" key="8">
    <source>
        <dbReference type="ARBA" id="ARBA00023102"/>
    </source>
</evidence>
<keyword evidence="9 11" id="KW-0486">Methionine biosynthesis</keyword>
<dbReference type="Proteomes" id="UP000177697">
    <property type="component" value="Unassembled WGS sequence"/>
</dbReference>
<comment type="catalytic activity">
    <reaction evidence="11">
        <text>(6R)-5,10-methylene-5,6,7,8-tetrahydrofolate + NADP(+) = (6R)-5,10-methenyltetrahydrofolate + NADPH</text>
        <dbReference type="Rhea" id="RHEA:22812"/>
        <dbReference type="ChEBI" id="CHEBI:15636"/>
        <dbReference type="ChEBI" id="CHEBI:57455"/>
        <dbReference type="ChEBI" id="CHEBI:57783"/>
        <dbReference type="ChEBI" id="CHEBI:58349"/>
        <dbReference type="EC" id="1.5.1.5"/>
    </reaction>
</comment>
<protein>
    <recommendedName>
        <fullName evidence="11">Bifunctional protein FolD</fullName>
    </recommendedName>
    <domain>
        <recommendedName>
            <fullName evidence="11">Methylenetetrahydrofolate dehydrogenase</fullName>
            <ecNumber evidence="11">1.5.1.5</ecNumber>
        </recommendedName>
    </domain>
    <domain>
        <recommendedName>
            <fullName evidence="11">Methenyltetrahydrofolate cyclohydrolase</fullName>
            <ecNumber evidence="11">3.5.4.9</ecNumber>
        </recommendedName>
    </domain>
</protein>
<keyword evidence="11" id="KW-0028">Amino-acid biosynthesis</keyword>
<dbReference type="GO" id="GO:0004477">
    <property type="term" value="F:methenyltetrahydrofolate cyclohydrolase activity"/>
    <property type="evidence" value="ECO:0007669"/>
    <property type="project" value="UniProtKB-UniRule"/>
</dbReference>
<feature type="domain" description="Tetrahydrofolate dehydrogenase/cyclohydrolase catalytic" evidence="12">
    <location>
        <begin position="4"/>
        <end position="114"/>
    </location>
</feature>
<evidence type="ECO:0000259" key="13">
    <source>
        <dbReference type="Pfam" id="PF02882"/>
    </source>
</evidence>
<dbReference type="CDD" id="cd01080">
    <property type="entry name" value="NAD_bind_m-THF_DH_Cyclohyd"/>
    <property type="match status" value="1"/>
</dbReference>
<evidence type="ECO:0000256" key="1">
    <source>
        <dbReference type="ARBA" id="ARBA00004777"/>
    </source>
</evidence>
<feature type="binding site" evidence="11">
    <location>
        <position position="222"/>
    </location>
    <ligand>
        <name>NADP(+)</name>
        <dbReference type="ChEBI" id="CHEBI:58349"/>
    </ligand>
</feature>
<dbReference type="HAMAP" id="MF_01576">
    <property type="entry name" value="THF_DHG_CYH"/>
    <property type="match status" value="1"/>
</dbReference>
<keyword evidence="8 11" id="KW-0368">Histidine biosynthesis</keyword>
<name>A0A1G2V451_9BACT</name>
<gene>
    <name evidence="11" type="primary">folD</name>
    <name evidence="14" type="ORF">A2431_01705</name>
</gene>
<feature type="binding site" evidence="11">
    <location>
        <position position="181"/>
    </location>
    <ligand>
        <name>NADP(+)</name>
        <dbReference type="ChEBI" id="CHEBI:58349"/>
    </ligand>
</feature>
<evidence type="ECO:0000313" key="14">
    <source>
        <dbReference type="EMBL" id="OHB16394.1"/>
    </source>
</evidence>
<evidence type="ECO:0000256" key="4">
    <source>
        <dbReference type="ARBA" id="ARBA00022755"/>
    </source>
</evidence>
<dbReference type="AlphaFoldDB" id="A0A1G2V451"/>
<evidence type="ECO:0000313" key="15">
    <source>
        <dbReference type="Proteomes" id="UP000177697"/>
    </source>
</evidence>
<dbReference type="EC" id="3.5.4.9" evidence="11"/>
<dbReference type="GO" id="GO:0000105">
    <property type="term" value="P:L-histidine biosynthetic process"/>
    <property type="evidence" value="ECO:0007669"/>
    <property type="project" value="UniProtKB-KW"/>
</dbReference>
<keyword evidence="6 11" id="KW-0521">NADP</keyword>
<dbReference type="InterPro" id="IPR020630">
    <property type="entry name" value="THF_DH/CycHdrlase_cat_dom"/>
</dbReference>
<dbReference type="UniPathway" id="UPA00193"/>